<name>T0Z730_9ZZZZ</name>
<accession>T0Z730</accession>
<sequence>MSKTPAYAAASAKSPLAPFSIERREPGAHEVLIDIRYCGVCHSDIHQVRDEWGGSVFPMVPGHEIVGVVSRVGSAISKWKIGDVVGVGCFVDSCRTCAACVQGEEQFCVQGMSATYNGYERKPDGGLDTMRPTYGGYSTRITVDENYVLRIPAGMPLDRAAPLLCAGITTYSPLRHFGVKAGDKIAVVGLGGLGHMAVKIAKAMGAHVTVLSHSAGKRDDALRLGADDFLVTHDADVFKQHAGRFDFILDTISAQHDYNAYLGLLRRDGTMVLVGVPDPAPVHAFSLIVGRKRLAGSLIGGIRETQEMLDFCAAHGVASDIELIPIEQINAAYARMLKGDVRYRFVIDIASLDKAAA</sequence>
<dbReference type="PROSITE" id="PS00059">
    <property type="entry name" value="ADH_ZINC"/>
    <property type="match status" value="1"/>
</dbReference>
<dbReference type="SUPFAM" id="SSF51735">
    <property type="entry name" value="NAD(P)-binding Rossmann-fold domains"/>
    <property type="match status" value="1"/>
</dbReference>
<dbReference type="InterPro" id="IPR020843">
    <property type="entry name" value="ER"/>
</dbReference>
<organism evidence="6">
    <name type="scientific">mine drainage metagenome</name>
    <dbReference type="NCBI Taxonomy" id="410659"/>
    <lineage>
        <taxon>unclassified sequences</taxon>
        <taxon>metagenomes</taxon>
        <taxon>ecological metagenomes</taxon>
    </lineage>
</organism>
<dbReference type="PANTHER" id="PTHR42683">
    <property type="entry name" value="ALDEHYDE REDUCTASE"/>
    <property type="match status" value="1"/>
</dbReference>
<evidence type="ECO:0000256" key="1">
    <source>
        <dbReference type="ARBA" id="ARBA00001947"/>
    </source>
</evidence>
<evidence type="ECO:0000256" key="2">
    <source>
        <dbReference type="ARBA" id="ARBA00022723"/>
    </source>
</evidence>
<dbReference type="GO" id="GO:0008270">
    <property type="term" value="F:zinc ion binding"/>
    <property type="evidence" value="ECO:0007669"/>
    <property type="project" value="InterPro"/>
</dbReference>
<feature type="domain" description="Enoyl reductase (ER)" evidence="5">
    <location>
        <begin position="11"/>
        <end position="347"/>
    </location>
</feature>
<keyword evidence="4" id="KW-0560">Oxidoreductase</keyword>
<keyword evidence="3" id="KW-0862">Zinc</keyword>
<evidence type="ECO:0000259" key="5">
    <source>
        <dbReference type="SMART" id="SM00829"/>
    </source>
</evidence>
<dbReference type="SUPFAM" id="SSF50129">
    <property type="entry name" value="GroES-like"/>
    <property type="match status" value="1"/>
</dbReference>
<dbReference type="Pfam" id="PF08240">
    <property type="entry name" value="ADH_N"/>
    <property type="match status" value="1"/>
</dbReference>
<dbReference type="Gene3D" id="3.90.180.10">
    <property type="entry name" value="Medium-chain alcohol dehydrogenases, catalytic domain"/>
    <property type="match status" value="1"/>
</dbReference>
<comment type="cofactor">
    <cofactor evidence="1">
        <name>Zn(2+)</name>
        <dbReference type="ChEBI" id="CHEBI:29105"/>
    </cofactor>
</comment>
<dbReference type="InterPro" id="IPR036291">
    <property type="entry name" value="NAD(P)-bd_dom_sf"/>
</dbReference>
<evidence type="ECO:0000256" key="4">
    <source>
        <dbReference type="ARBA" id="ARBA00023002"/>
    </source>
</evidence>
<protein>
    <submittedName>
        <fullName evidence="6">Zinc-containing alcohol dehydrogenase superfamily protein</fullName>
    </submittedName>
</protein>
<reference evidence="6" key="2">
    <citation type="journal article" date="2014" name="ISME J.">
        <title>Microbial stratification in low pH oxic and suboxic macroscopic growths along an acid mine drainage.</title>
        <authorList>
            <person name="Mendez-Garcia C."/>
            <person name="Mesa V."/>
            <person name="Sprenger R.R."/>
            <person name="Richter M."/>
            <person name="Diez M.S."/>
            <person name="Solano J."/>
            <person name="Bargiela R."/>
            <person name="Golyshina O.V."/>
            <person name="Manteca A."/>
            <person name="Ramos J.L."/>
            <person name="Gallego J.R."/>
            <person name="Llorente I."/>
            <person name="Martins Dos Santos V.A."/>
            <person name="Jensen O.N."/>
            <person name="Pelaez A.I."/>
            <person name="Sanchez J."/>
            <person name="Ferrer M."/>
        </authorList>
    </citation>
    <scope>NUCLEOTIDE SEQUENCE</scope>
</reference>
<dbReference type="Pfam" id="PF00107">
    <property type="entry name" value="ADH_zinc_N"/>
    <property type="match status" value="1"/>
</dbReference>
<dbReference type="EMBL" id="AUZX01011330">
    <property type="protein sequence ID" value="EQD43841.1"/>
    <property type="molecule type" value="Genomic_DNA"/>
</dbReference>
<dbReference type="InterPro" id="IPR013154">
    <property type="entry name" value="ADH-like_N"/>
</dbReference>
<dbReference type="SMART" id="SM00829">
    <property type="entry name" value="PKS_ER"/>
    <property type="match status" value="1"/>
</dbReference>
<dbReference type="InterPro" id="IPR013149">
    <property type="entry name" value="ADH-like_C"/>
</dbReference>
<keyword evidence="2" id="KW-0479">Metal-binding</keyword>
<evidence type="ECO:0000256" key="3">
    <source>
        <dbReference type="ARBA" id="ARBA00022833"/>
    </source>
</evidence>
<evidence type="ECO:0000313" key="6">
    <source>
        <dbReference type="EMBL" id="EQD43841.1"/>
    </source>
</evidence>
<dbReference type="InterPro" id="IPR047109">
    <property type="entry name" value="CAD-like"/>
</dbReference>
<comment type="caution">
    <text evidence="6">The sequence shown here is derived from an EMBL/GenBank/DDBJ whole genome shotgun (WGS) entry which is preliminary data.</text>
</comment>
<gene>
    <name evidence="6" type="ORF">B1A_15439</name>
</gene>
<proteinExistence type="predicted"/>
<dbReference type="Gene3D" id="3.40.50.720">
    <property type="entry name" value="NAD(P)-binding Rossmann-like Domain"/>
    <property type="match status" value="1"/>
</dbReference>
<dbReference type="InterPro" id="IPR002328">
    <property type="entry name" value="ADH_Zn_CS"/>
</dbReference>
<dbReference type="AlphaFoldDB" id="T0Z730"/>
<dbReference type="GO" id="GO:0016616">
    <property type="term" value="F:oxidoreductase activity, acting on the CH-OH group of donors, NAD or NADP as acceptor"/>
    <property type="evidence" value="ECO:0007669"/>
    <property type="project" value="InterPro"/>
</dbReference>
<dbReference type="FunFam" id="3.40.50.720:FF:000022">
    <property type="entry name" value="Cinnamyl alcohol dehydrogenase"/>
    <property type="match status" value="1"/>
</dbReference>
<reference evidence="6" key="1">
    <citation type="submission" date="2013-08" db="EMBL/GenBank/DDBJ databases">
        <authorList>
            <person name="Mendez C."/>
            <person name="Richter M."/>
            <person name="Ferrer M."/>
            <person name="Sanchez J."/>
        </authorList>
    </citation>
    <scope>NUCLEOTIDE SEQUENCE</scope>
</reference>
<dbReference type="CDD" id="cd05283">
    <property type="entry name" value="CAD1"/>
    <property type="match status" value="1"/>
</dbReference>
<dbReference type="InterPro" id="IPR011032">
    <property type="entry name" value="GroES-like_sf"/>
</dbReference>